<dbReference type="PANTHER" id="PTHR34293:SF1">
    <property type="entry name" value="HTH-TYPE TRANSCRIPTIONAL REGULATOR TRMBL2"/>
    <property type="match status" value="1"/>
</dbReference>
<dbReference type="AlphaFoldDB" id="A0A1V0UYG9"/>
<dbReference type="RefSeq" id="WP_077995360.1">
    <property type="nucleotide sequence ID" value="NZ_CP019794.1"/>
</dbReference>
<dbReference type="InterPro" id="IPR021586">
    <property type="entry name" value="Tscrpt_reg_TrmB_C"/>
</dbReference>
<dbReference type="CDD" id="cd09124">
    <property type="entry name" value="PLDc_like_TrmB_middle"/>
    <property type="match status" value="1"/>
</dbReference>
<dbReference type="GeneID" id="64219099"/>
<dbReference type="EMBL" id="CP020557">
    <property type="protein sequence ID" value="ARF70252.1"/>
    <property type="molecule type" value="Genomic_DNA"/>
</dbReference>
<dbReference type="InterPro" id="IPR051797">
    <property type="entry name" value="TrmB-like"/>
</dbReference>
<evidence type="ECO:0000313" key="1">
    <source>
        <dbReference type="EMBL" id="ARF70252.1"/>
    </source>
</evidence>
<sequence length="252" mass="29215">MLQKFGFSQYESQAYEVVISSDEPLDASAIVKHSGVPKAKIYEVLARLIDKGMIMDSVSEKKKMYTALPLELAIQKLTLEFQSNIKELQSTVSKRTFTDDRVWSLKMQSSIHFQSKQLIEHAKHSIRISAWNDTFPEYLPLLEKKAKQDITIEALVVGDLETKLPNVHFLIPTKEHDALERYLLLIVDDGEILFAGVEQESWQAIKTMSQPFVKFFTEFFYHDVALAKITEKHHDLFMNDEEIRSILMKLRY</sequence>
<dbReference type="InterPro" id="IPR036390">
    <property type="entry name" value="WH_DNA-bd_sf"/>
</dbReference>
<dbReference type="PANTHER" id="PTHR34293">
    <property type="entry name" value="HTH-TYPE TRANSCRIPTIONAL REGULATOR TRMBL2"/>
    <property type="match status" value="1"/>
</dbReference>
<dbReference type="InterPro" id="IPR002831">
    <property type="entry name" value="Tscrpt_reg_TrmB_N"/>
</dbReference>
<gene>
    <name evidence="1" type="ORF">B7C51_24025</name>
</gene>
<name>A0A1V0UYG9_9BACL</name>
<dbReference type="Proteomes" id="UP000192727">
    <property type="component" value="Chromosome"/>
</dbReference>
<dbReference type="Pfam" id="PF11495">
    <property type="entry name" value="Regulator_TrmB"/>
    <property type="match status" value="1"/>
</dbReference>
<dbReference type="Gene3D" id="1.10.10.10">
    <property type="entry name" value="Winged helix-like DNA-binding domain superfamily/Winged helix DNA-binding domain"/>
    <property type="match status" value="1"/>
</dbReference>
<evidence type="ECO:0000313" key="2">
    <source>
        <dbReference type="Proteomes" id="UP000192727"/>
    </source>
</evidence>
<dbReference type="SUPFAM" id="SSF46785">
    <property type="entry name" value="Winged helix' DNA-binding domain"/>
    <property type="match status" value="1"/>
</dbReference>
<organism evidence="1 2">
    <name type="scientific">Paenibacillus larvae subsp. pulvifaciens</name>
    <dbReference type="NCBI Taxonomy" id="1477"/>
    <lineage>
        <taxon>Bacteria</taxon>
        <taxon>Bacillati</taxon>
        <taxon>Bacillota</taxon>
        <taxon>Bacilli</taxon>
        <taxon>Bacillales</taxon>
        <taxon>Paenibacillaceae</taxon>
        <taxon>Paenibacillus</taxon>
    </lineage>
</organism>
<protein>
    <submittedName>
        <fullName evidence="1">TrmB family transcriptional regulator</fullName>
    </submittedName>
</protein>
<dbReference type="InterPro" id="IPR036388">
    <property type="entry name" value="WH-like_DNA-bd_sf"/>
</dbReference>
<accession>A0A1V0UYG9</accession>
<dbReference type="Pfam" id="PF01978">
    <property type="entry name" value="TrmB"/>
    <property type="match status" value="1"/>
</dbReference>
<reference evidence="1 2" key="1">
    <citation type="submission" date="2017-03" db="EMBL/GenBank/DDBJ databases">
        <title>Paenibacillus larvae genome sequencing.</title>
        <authorList>
            <person name="Dingman D.W."/>
        </authorList>
    </citation>
    <scope>NUCLEOTIDE SEQUENCE [LARGE SCALE GENOMIC DNA]</scope>
    <source>
        <strain evidence="1 2">SAG 10367</strain>
    </source>
</reference>
<proteinExistence type="predicted"/>